<dbReference type="InterPro" id="IPR009057">
    <property type="entry name" value="Homeodomain-like_sf"/>
</dbReference>
<dbReference type="GO" id="GO:0030288">
    <property type="term" value="C:outer membrane-bounded periplasmic space"/>
    <property type="evidence" value="ECO:0007669"/>
    <property type="project" value="TreeGrafter"/>
</dbReference>
<evidence type="ECO:0000313" key="13">
    <source>
        <dbReference type="Proteomes" id="UP000190188"/>
    </source>
</evidence>
<feature type="compositionally biased region" description="Low complexity" evidence="9">
    <location>
        <begin position="357"/>
        <end position="368"/>
    </location>
</feature>
<sequence>MNLNDHLYMWNHAFIQVMDIRHVTMKHGEELQAYLLPASAFLYTVRGNAKVCLNHKLYEVKRFHLFHGGKGMWLHIEAVEELAYYLILYKATLSLPYRQDKVRLLEEENPFQSQYAFRPHYPLTLFDKVERLDLEWKEASAWGKMQVRSIFYQFVCELLWQLEQQGIRPIKADLAAMATDYIHEHFREPLTLDSIAEVLECSAGHLSRLFKSKMNKSPIYYLGEIRVDRTAQLLATTDATLQEIAERVGFSDAHSLSRTFKKYKGISPARFRRVQAHLQEDQELPHSMREIAVFKSNSNRYTDIENHYQYRVRGELFMFNKNKVAIMTVFMCLSLMLSACSSLAQTNTSVNNQASDQQTTEGQQTAAEVKTRTVSTPRGDVEVPLEPKRVAADQYMGYLLKLGIIPVGVRTLMLNESWIKQSGIPEETLKGIADLGDNFPMNLEKLVDLEPDLIIGSVAEHIEQYEKIGTTVLLPYWVEKSTAGPLDKFRSISEIFGKQEEAEKWIAAYQQKVEKARDQIKGVIKEGETVSVVQIAEKSVYVLAAKGGNYGSTTIYEMLQLPPTQSALDMKEGFASISMESLPDYLGDHVFVYNSSPEATDGFLKSALWKATTAAKKDQVYIYGNMFNDEFVMEDPYSLELQLSTIVDLLLSKQKK</sequence>
<dbReference type="SMART" id="SM00342">
    <property type="entry name" value="HTH_ARAC"/>
    <property type="match status" value="1"/>
</dbReference>
<dbReference type="GO" id="GO:1901678">
    <property type="term" value="P:iron coordination entity transport"/>
    <property type="evidence" value="ECO:0007669"/>
    <property type="project" value="UniProtKB-ARBA"/>
</dbReference>
<keyword evidence="8" id="KW-0175">Coiled coil</keyword>
<dbReference type="GO" id="GO:0043565">
    <property type="term" value="F:sequence-specific DNA binding"/>
    <property type="evidence" value="ECO:0007669"/>
    <property type="project" value="InterPro"/>
</dbReference>
<evidence type="ECO:0000256" key="1">
    <source>
        <dbReference type="ARBA" id="ARBA00004196"/>
    </source>
</evidence>
<evidence type="ECO:0000256" key="5">
    <source>
        <dbReference type="ARBA" id="ARBA00023015"/>
    </source>
</evidence>
<evidence type="ECO:0000259" key="11">
    <source>
        <dbReference type="PROSITE" id="PS50983"/>
    </source>
</evidence>
<evidence type="ECO:0000259" key="10">
    <source>
        <dbReference type="PROSITE" id="PS01124"/>
    </source>
</evidence>
<feature type="domain" description="HTH araC/xylS-type" evidence="10">
    <location>
        <begin position="176"/>
        <end position="274"/>
    </location>
</feature>
<comment type="similarity">
    <text evidence="2">Belongs to the bacterial solute-binding protein 8 family.</text>
</comment>
<dbReference type="Gene3D" id="3.40.50.1980">
    <property type="entry name" value="Nitrogenase molybdenum iron protein domain"/>
    <property type="match status" value="2"/>
</dbReference>
<feature type="region of interest" description="Disordered" evidence="9">
    <location>
        <begin position="352"/>
        <end position="380"/>
    </location>
</feature>
<dbReference type="OrthoDB" id="2652069at2"/>
<dbReference type="InterPro" id="IPR002491">
    <property type="entry name" value="ABC_transptr_periplasmic_BD"/>
</dbReference>
<dbReference type="SUPFAM" id="SSF53807">
    <property type="entry name" value="Helical backbone' metal receptor"/>
    <property type="match status" value="1"/>
</dbReference>
<comment type="caution">
    <text evidence="12">The sequence shown here is derived from an EMBL/GenBank/DDBJ whole genome shotgun (WGS) entry which is preliminary data.</text>
</comment>
<dbReference type="InterPro" id="IPR018062">
    <property type="entry name" value="HTH_AraC-typ_CS"/>
</dbReference>
<dbReference type="PROSITE" id="PS50983">
    <property type="entry name" value="FE_B12_PBP"/>
    <property type="match status" value="1"/>
</dbReference>
<reference evidence="12 13" key="1">
    <citation type="submission" date="2017-01" db="EMBL/GenBank/DDBJ databases">
        <title>Genome analysis of Paenibacillus selenitrireducens ES3-24.</title>
        <authorList>
            <person name="Xu D."/>
            <person name="Yao R."/>
            <person name="Zheng S."/>
        </authorList>
    </citation>
    <scope>NUCLEOTIDE SEQUENCE [LARGE SCALE GENOMIC DNA]</scope>
    <source>
        <strain evidence="12 13">ES3-24</strain>
    </source>
</reference>
<keyword evidence="3" id="KW-0813">Transport</keyword>
<protein>
    <submittedName>
        <fullName evidence="12">AraC family transcriptional regulator</fullName>
    </submittedName>
</protein>
<evidence type="ECO:0000256" key="9">
    <source>
        <dbReference type="SAM" id="MobiDB-lite"/>
    </source>
</evidence>
<dbReference type="Pfam" id="PF01497">
    <property type="entry name" value="Peripla_BP_2"/>
    <property type="match status" value="1"/>
</dbReference>
<dbReference type="InterPro" id="IPR018060">
    <property type="entry name" value="HTH_AraC"/>
</dbReference>
<keyword evidence="5" id="KW-0805">Transcription regulation</keyword>
<keyword evidence="13" id="KW-1185">Reference proteome</keyword>
<organism evidence="12 13">
    <name type="scientific">Paenibacillus selenitireducens</name>
    <dbReference type="NCBI Taxonomy" id="1324314"/>
    <lineage>
        <taxon>Bacteria</taxon>
        <taxon>Bacillati</taxon>
        <taxon>Bacillota</taxon>
        <taxon>Bacilli</taxon>
        <taxon>Bacillales</taxon>
        <taxon>Paenibacillaceae</taxon>
        <taxon>Paenibacillus</taxon>
    </lineage>
</organism>
<dbReference type="PROSITE" id="PS01124">
    <property type="entry name" value="HTH_ARAC_FAMILY_2"/>
    <property type="match status" value="1"/>
</dbReference>
<dbReference type="Proteomes" id="UP000190188">
    <property type="component" value="Unassembled WGS sequence"/>
</dbReference>
<dbReference type="AlphaFoldDB" id="A0A1T2XM92"/>
<keyword evidence="4" id="KW-0732">Signal</keyword>
<dbReference type="Pfam" id="PF12833">
    <property type="entry name" value="HTH_18"/>
    <property type="match status" value="1"/>
</dbReference>
<feature type="coiled-coil region" evidence="8">
    <location>
        <begin position="499"/>
        <end position="526"/>
    </location>
</feature>
<name>A0A1T2XM92_9BACL</name>
<evidence type="ECO:0000256" key="4">
    <source>
        <dbReference type="ARBA" id="ARBA00022729"/>
    </source>
</evidence>
<dbReference type="InterPro" id="IPR051313">
    <property type="entry name" value="Bact_iron-sidero_bind"/>
</dbReference>
<dbReference type="PANTHER" id="PTHR30532:SF26">
    <property type="entry name" value="IRON(3+)-HYDROXAMATE-BINDING PROTEIN FHUD"/>
    <property type="match status" value="1"/>
</dbReference>
<dbReference type="Gene3D" id="1.10.10.60">
    <property type="entry name" value="Homeodomain-like"/>
    <property type="match status" value="2"/>
</dbReference>
<dbReference type="RefSeq" id="WP_078496722.1">
    <property type="nucleotide sequence ID" value="NZ_MSZX01000001.1"/>
</dbReference>
<dbReference type="PROSITE" id="PS00041">
    <property type="entry name" value="HTH_ARAC_FAMILY_1"/>
    <property type="match status" value="1"/>
</dbReference>
<evidence type="ECO:0000256" key="6">
    <source>
        <dbReference type="ARBA" id="ARBA00023125"/>
    </source>
</evidence>
<evidence type="ECO:0000256" key="2">
    <source>
        <dbReference type="ARBA" id="ARBA00008814"/>
    </source>
</evidence>
<dbReference type="GO" id="GO:0003700">
    <property type="term" value="F:DNA-binding transcription factor activity"/>
    <property type="evidence" value="ECO:0007669"/>
    <property type="project" value="InterPro"/>
</dbReference>
<dbReference type="PANTHER" id="PTHR30532">
    <property type="entry name" value="IRON III DICITRATE-BINDING PERIPLASMIC PROTEIN"/>
    <property type="match status" value="1"/>
</dbReference>
<evidence type="ECO:0000256" key="7">
    <source>
        <dbReference type="ARBA" id="ARBA00023163"/>
    </source>
</evidence>
<dbReference type="SUPFAM" id="SSF46689">
    <property type="entry name" value="Homeodomain-like"/>
    <property type="match status" value="2"/>
</dbReference>
<proteinExistence type="inferred from homology"/>
<keyword evidence="7" id="KW-0804">Transcription</keyword>
<feature type="domain" description="Fe/B12 periplasmic-binding" evidence="11">
    <location>
        <begin position="387"/>
        <end position="654"/>
    </location>
</feature>
<comment type="subcellular location">
    <subcellularLocation>
        <location evidence="1">Cell envelope</location>
    </subcellularLocation>
</comment>
<dbReference type="STRING" id="1324314.BVG16_01240"/>
<gene>
    <name evidence="12" type="ORF">BVG16_01240</name>
</gene>
<dbReference type="EMBL" id="MSZX01000001">
    <property type="protein sequence ID" value="OPA81000.1"/>
    <property type="molecule type" value="Genomic_DNA"/>
</dbReference>
<evidence type="ECO:0000256" key="3">
    <source>
        <dbReference type="ARBA" id="ARBA00022448"/>
    </source>
</evidence>
<evidence type="ECO:0000256" key="8">
    <source>
        <dbReference type="SAM" id="Coils"/>
    </source>
</evidence>
<evidence type="ECO:0000313" key="12">
    <source>
        <dbReference type="EMBL" id="OPA81000.1"/>
    </source>
</evidence>
<keyword evidence="6" id="KW-0238">DNA-binding</keyword>
<accession>A0A1T2XM92</accession>